<dbReference type="InterPro" id="IPR047589">
    <property type="entry name" value="DUF11_rpt"/>
</dbReference>
<dbReference type="NCBIfam" id="TIGR01451">
    <property type="entry name" value="B_ant_repeat"/>
    <property type="match status" value="7"/>
</dbReference>
<evidence type="ECO:0000259" key="1">
    <source>
        <dbReference type="Pfam" id="PF01345"/>
    </source>
</evidence>
<feature type="domain" description="DUF11" evidence="1">
    <location>
        <begin position="749"/>
        <end position="845"/>
    </location>
</feature>
<dbReference type="RefSeq" id="WP_089526936.1">
    <property type="nucleotide sequence ID" value="NZ_NMUQ01000004.1"/>
</dbReference>
<evidence type="ECO:0000313" key="2">
    <source>
        <dbReference type="EMBL" id="OXM13207.1"/>
    </source>
</evidence>
<feature type="domain" description="DUF11" evidence="1">
    <location>
        <begin position="1005"/>
        <end position="1103"/>
    </location>
</feature>
<gene>
    <name evidence="2" type="ORF">CGZ75_23915</name>
</gene>
<dbReference type="SUPFAM" id="SSF49401">
    <property type="entry name" value="Bacterial adhesins"/>
    <property type="match status" value="1"/>
</dbReference>
<dbReference type="InterPro" id="IPR008966">
    <property type="entry name" value="Adhesion_dom_sf"/>
</dbReference>
<dbReference type="Gene3D" id="2.60.40.740">
    <property type="match status" value="4"/>
</dbReference>
<feature type="domain" description="DUF11" evidence="1">
    <location>
        <begin position="1133"/>
        <end position="1234"/>
    </location>
</feature>
<evidence type="ECO:0000313" key="3">
    <source>
        <dbReference type="Proteomes" id="UP000215145"/>
    </source>
</evidence>
<dbReference type="Proteomes" id="UP000215145">
    <property type="component" value="Unassembled WGS sequence"/>
</dbReference>
<dbReference type="Gene3D" id="2.60.40.10">
    <property type="entry name" value="Immunoglobulins"/>
    <property type="match status" value="1"/>
</dbReference>
<protein>
    <recommendedName>
        <fullName evidence="1">DUF11 domain-containing protein</fullName>
    </recommendedName>
</protein>
<dbReference type="AlphaFoldDB" id="A0A229NTH9"/>
<accession>A0A229NTH9</accession>
<feature type="domain" description="DUF11" evidence="1">
    <location>
        <begin position="353"/>
        <end position="440"/>
    </location>
</feature>
<dbReference type="PANTHER" id="PTHR34819">
    <property type="entry name" value="LARGE CYSTEINE-RICH PERIPLASMIC PROTEIN OMCB"/>
    <property type="match status" value="1"/>
</dbReference>
<dbReference type="InterPro" id="IPR001434">
    <property type="entry name" value="OmcB-like_DUF11"/>
</dbReference>
<feature type="domain" description="DUF11" evidence="1">
    <location>
        <begin position="487"/>
        <end position="589"/>
    </location>
</feature>
<dbReference type="InterPro" id="IPR051172">
    <property type="entry name" value="Chlamydia_OmcB"/>
</dbReference>
<feature type="domain" description="DUF11" evidence="1">
    <location>
        <begin position="619"/>
        <end position="723"/>
    </location>
</feature>
<sequence length="1262" mass="129822">MPFVNRFFLNDNGAITYTGNTLGLSRSDTVGVPGTVDSIGAFVTIDTSQTFGAYPPGTTGDYTLDSSSAILQLPLGSTVLYAELIWGGMYINQGVDLSAFIDNPVSFTTPSGAFNIAPDPATNFEVLLSNTPPFDPAFAYVRSADVTTIIQAAGAGTYTTGGVVGTIVVPDPTSNHAMWTLAVVYSNASLPLRNLSIRVGADVILATSGPVDTVISGFATPFMGPLDGRALISAQEGDANKTGDMTLFGPDIGTLTALSGPNNFSNNFFASQINDDAGMLDMSGTFGTRNQINGDPGSDIIGGRQGYDVTNVSIAGTLQNAQTTAVFRLTTNGDGYLVDSIGLQINIQKPIITIVKSTPATDAVVGDIITYTLTVENIGEVDATGVQVTDSIDETSSVFVPGSVTLNGVSVPGADPDTGVTVGTFTPGEIALITFQYQVTAVPFGGELDDQGFAAYTYQLTPDSPIISTFVPSNIIQIPVYQPIVGLVKSADMSTAFIGDTVTYTLVASNTGNISIMNAVITDPLPVGSSFIAGSVTVGGVSVPAADPTTGISVGTIGINSSVTVTFQVLVTAEPPGGNLVNQSTISYTYQPPDGRIIVGSTPSNQVVIPIVTPPDSPDVEIIKVGLPNSGIVGDIVTYTITATNNSIAAVFNAVLTDIIPSSFAFVPASVTINGVPSPAADPAAGIPIGTLLIGQSVMVAFQVQIVSVPDTPVVFNQASLTYDFIGNPVTTPSTPGGVTVLQPVIGLLKRASVTVASVGDTVNYSVTVTNTGNLAANVTLTDPLNAFSSFVPGTVRINGTLTPAANPGAGVPLGSIAPGGSVLVSYDVLLTSSPPSGFFDNQASAAFTFQSPSGATGSGSSLSNIVRIAETSPLLTVVKSASEPFGLVGDIVTFTAVITNASAGPITNTVAVDNSTSGTDFVPGSLTIDGVPSAGNIRIGVNLGTLVVGQVVVLTYQEVILPLPEPSYEVDDVITVTFTQDGVTHTSLSNIVAITVFRPSATSTKSAQEPFAFVGDEIHYQVTITNTGNLNAGVTWNDMLPEGTVFVENSLKLNGVPVPGVNMYTGAFIGTVEAHSTAIVTYKLKVVSYPPSGQVVNQAQLSLLYILPNGRTLTDVIMTNPVTVPILTLALLTKTASSSSVVVGNTISFELTVFNPNVNPIANVIVRDELPHGLSFVPGSLSLNGTPLPNTTSLDSISIGTIPAKGTATLRFLAKAIFAPANPVVINTATVSYDLLLPNGSRISRIGVSNPVRVVIEEHEE</sequence>
<comment type="caution">
    <text evidence="2">The sequence shown here is derived from an EMBL/GenBank/DDBJ whole genome shotgun (WGS) entry which is preliminary data.</text>
</comment>
<proteinExistence type="predicted"/>
<dbReference type="InterPro" id="IPR013783">
    <property type="entry name" value="Ig-like_fold"/>
</dbReference>
<keyword evidence="3" id="KW-1185">Reference proteome</keyword>
<name>A0A229NTH9_9BACL</name>
<organism evidence="2 3">
    <name type="scientific">Paenibacillus herberti</name>
    <dbReference type="NCBI Taxonomy" id="1619309"/>
    <lineage>
        <taxon>Bacteria</taxon>
        <taxon>Bacillati</taxon>
        <taxon>Bacillota</taxon>
        <taxon>Bacilli</taxon>
        <taxon>Bacillales</taxon>
        <taxon>Paenibacillaceae</taxon>
        <taxon>Paenibacillus</taxon>
    </lineage>
</organism>
<reference evidence="2 3" key="1">
    <citation type="submission" date="2017-07" db="EMBL/GenBank/DDBJ databases">
        <title>Paenibacillus herberti R33 genome sequencing and assembly.</title>
        <authorList>
            <person name="Su W."/>
        </authorList>
    </citation>
    <scope>NUCLEOTIDE SEQUENCE [LARGE SCALE GENOMIC DNA]</scope>
    <source>
        <strain evidence="2 3">R33</strain>
    </source>
</reference>
<dbReference type="EMBL" id="NMUQ01000004">
    <property type="protein sequence ID" value="OXM13207.1"/>
    <property type="molecule type" value="Genomic_DNA"/>
</dbReference>
<dbReference type="Pfam" id="PF01345">
    <property type="entry name" value="DUF11"/>
    <property type="match status" value="6"/>
</dbReference>
<dbReference type="OrthoDB" id="1751088at2"/>
<dbReference type="PANTHER" id="PTHR34819:SF3">
    <property type="entry name" value="CELL SURFACE PROTEIN"/>
    <property type="match status" value="1"/>
</dbReference>